<keyword evidence="1" id="KW-0812">Transmembrane</keyword>
<feature type="transmembrane region" description="Helical" evidence="1">
    <location>
        <begin position="60"/>
        <end position="78"/>
    </location>
</feature>
<gene>
    <name evidence="2" type="ORF">SAMN05216377_10883</name>
</gene>
<sequence>MRAATIVLLTVAGAGLAAWALLLQPLYIGAVPVPVGTVITLLSLPWLIRFAADVSSASPVIASPLIVWIVVVGVLGFAGPGGDVLLPATWQSLLLLVAGLLSGVIATRRALEATYSG</sequence>
<keyword evidence="3" id="KW-1185">Reference proteome</keyword>
<dbReference type="STRING" id="366584.SAMN05216377_10883"/>
<accession>A0A1G7QHJ4</accession>
<reference evidence="2 3" key="1">
    <citation type="submission" date="2016-10" db="EMBL/GenBank/DDBJ databases">
        <authorList>
            <person name="de Groot N.N."/>
        </authorList>
    </citation>
    <scope>NUCLEOTIDE SEQUENCE [LARGE SCALE GENOMIC DNA]</scope>
    <source>
        <strain evidence="2 3">CGMCC 4.3143</strain>
    </source>
</reference>
<feature type="transmembrane region" description="Helical" evidence="1">
    <location>
        <begin position="84"/>
        <end position="106"/>
    </location>
</feature>
<dbReference type="Proteomes" id="UP000198967">
    <property type="component" value="Unassembled WGS sequence"/>
</dbReference>
<keyword evidence="1" id="KW-0472">Membrane</keyword>
<protein>
    <submittedName>
        <fullName evidence="2">Uncharacterized protein</fullName>
    </submittedName>
</protein>
<organism evidence="2 3">
    <name type="scientific">Pseudonocardia oroxyli</name>
    <dbReference type="NCBI Taxonomy" id="366584"/>
    <lineage>
        <taxon>Bacteria</taxon>
        <taxon>Bacillati</taxon>
        <taxon>Actinomycetota</taxon>
        <taxon>Actinomycetes</taxon>
        <taxon>Pseudonocardiales</taxon>
        <taxon>Pseudonocardiaceae</taxon>
        <taxon>Pseudonocardia</taxon>
    </lineage>
</organism>
<evidence type="ECO:0000313" key="2">
    <source>
        <dbReference type="EMBL" id="SDF97928.1"/>
    </source>
</evidence>
<name>A0A1G7QHJ4_PSEOR</name>
<feature type="transmembrane region" description="Helical" evidence="1">
    <location>
        <begin position="27"/>
        <end position="48"/>
    </location>
</feature>
<dbReference type="OrthoDB" id="3699727at2"/>
<dbReference type="EMBL" id="FNBE01000008">
    <property type="protein sequence ID" value="SDF97928.1"/>
    <property type="molecule type" value="Genomic_DNA"/>
</dbReference>
<dbReference type="RefSeq" id="WP_093083812.1">
    <property type="nucleotide sequence ID" value="NZ_FNBE01000008.1"/>
</dbReference>
<proteinExistence type="predicted"/>
<evidence type="ECO:0000313" key="3">
    <source>
        <dbReference type="Proteomes" id="UP000198967"/>
    </source>
</evidence>
<keyword evidence="1" id="KW-1133">Transmembrane helix</keyword>
<evidence type="ECO:0000256" key="1">
    <source>
        <dbReference type="SAM" id="Phobius"/>
    </source>
</evidence>
<dbReference type="AlphaFoldDB" id="A0A1G7QHJ4"/>